<dbReference type="Proteomes" id="UP000269721">
    <property type="component" value="Unassembled WGS sequence"/>
</dbReference>
<accession>A0A4P9W4D9</accession>
<reference evidence="3" key="1">
    <citation type="journal article" date="2018" name="Nat. Microbiol.">
        <title>Leveraging single-cell genomics to expand the fungal tree of life.</title>
        <authorList>
            <person name="Ahrendt S.R."/>
            <person name="Quandt C.A."/>
            <person name="Ciobanu D."/>
            <person name="Clum A."/>
            <person name="Salamov A."/>
            <person name="Andreopoulos B."/>
            <person name="Cheng J.F."/>
            <person name="Woyke T."/>
            <person name="Pelin A."/>
            <person name="Henrissat B."/>
            <person name="Reynolds N.K."/>
            <person name="Benny G.L."/>
            <person name="Smith M.E."/>
            <person name="James T.Y."/>
            <person name="Grigoriev I.V."/>
        </authorList>
    </citation>
    <scope>NUCLEOTIDE SEQUENCE [LARGE SCALE GENOMIC DNA]</scope>
</reference>
<sequence>MSNHLPNSRQQSRSRTSGNATRKSGGPIRSWGGKQNKTGSHDVCQTTNGSFSQVLALLAGGPERIMSVNVVEMRVLDVNGERLNMLLRSDLMVGDPGARLGNNRVHFLSPQFVHNRTQDIMISLSFCIADPPQPRGGSLVDGPIFFINFWQSAN</sequence>
<protein>
    <submittedName>
        <fullName evidence="2">Uncharacterized protein</fullName>
    </submittedName>
</protein>
<dbReference type="AlphaFoldDB" id="A0A4P9W4D9"/>
<keyword evidence="3" id="KW-1185">Reference proteome</keyword>
<feature type="compositionally biased region" description="Polar residues" evidence="1">
    <location>
        <begin position="1"/>
        <end position="22"/>
    </location>
</feature>
<evidence type="ECO:0000313" key="2">
    <source>
        <dbReference type="EMBL" id="RKO85036.1"/>
    </source>
</evidence>
<name>A0A4P9W4D9_9FUNG</name>
<evidence type="ECO:0000256" key="1">
    <source>
        <dbReference type="SAM" id="MobiDB-lite"/>
    </source>
</evidence>
<gene>
    <name evidence="2" type="ORF">BDK51DRAFT_25521</name>
</gene>
<proteinExistence type="predicted"/>
<organism evidence="2 3">
    <name type="scientific">Blyttiomyces helicus</name>
    <dbReference type="NCBI Taxonomy" id="388810"/>
    <lineage>
        <taxon>Eukaryota</taxon>
        <taxon>Fungi</taxon>
        <taxon>Fungi incertae sedis</taxon>
        <taxon>Chytridiomycota</taxon>
        <taxon>Chytridiomycota incertae sedis</taxon>
        <taxon>Chytridiomycetes</taxon>
        <taxon>Chytridiomycetes incertae sedis</taxon>
        <taxon>Blyttiomyces</taxon>
    </lineage>
</organism>
<evidence type="ECO:0000313" key="3">
    <source>
        <dbReference type="Proteomes" id="UP000269721"/>
    </source>
</evidence>
<feature type="region of interest" description="Disordered" evidence="1">
    <location>
        <begin position="1"/>
        <end position="45"/>
    </location>
</feature>
<feature type="compositionally biased region" description="Polar residues" evidence="1">
    <location>
        <begin position="33"/>
        <end position="45"/>
    </location>
</feature>
<dbReference type="EMBL" id="KZ999473">
    <property type="protein sequence ID" value="RKO85036.1"/>
    <property type="molecule type" value="Genomic_DNA"/>
</dbReference>